<keyword evidence="7" id="KW-1185">Reference proteome</keyword>
<dbReference type="InterPro" id="IPR001128">
    <property type="entry name" value="Cyt_P450"/>
</dbReference>
<name>A0A1B8A9K6_FUSPO</name>
<dbReference type="GO" id="GO:0005506">
    <property type="term" value="F:iron ion binding"/>
    <property type="evidence" value="ECO:0007669"/>
    <property type="project" value="InterPro"/>
</dbReference>
<dbReference type="SUPFAM" id="SSF48264">
    <property type="entry name" value="Cytochrome P450"/>
    <property type="match status" value="1"/>
</dbReference>
<evidence type="ECO:0000256" key="4">
    <source>
        <dbReference type="ARBA" id="ARBA00022723"/>
    </source>
</evidence>
<keyword evidence="4" id="KW-0479">Metal-binding</keyword>
<evidence type="ECO:0000256" key="1">
    <source>
        <dbReference type="ARBA" id="ARBA00001971"/>
    </source>
</evidence>
<evidence type="ECO:0000313" key="6">
    <source>
        <dbReference type="EMBL" id="OBS17149.1"/>
    </source>
</evidence>
<evidence type="ECO:0000256" key="3">
    <source>
        <dbReference type="ARBA" id="ARBA00022617"/>
    </source>
</evidence>
<keyword evidence="5" id="KW-0408">Iron</keyword>
<dbReference type="GO" id="GO:0016705">
    <property type="term" value="F:oxidoreductase activity, acting on paired donors, with incorporation or reduction of molecular oxygen"/>
    <property type="evidence" value="ECO:0007669"/>
    <property type="project" value="InterPro"/>
</dbReference>
<sequence length="217" mass="25009">MDLHPITLARGLRLMRQKRGRSQLDSLSSYVLASVSVSYFSLDHSQKTQNADESPIQLWFICKWVGGKYPFAMRQVHDKYGDVVRVAPNELSFKTPQAYKDIYNHATSRKSPFPKSRFFYDRGDSVKHPDIVFTIDPKRHRPQRRALSHAFSASALRDAERTTKWHTGLFLHRIGQYVNPRTGGIDMSTVFNWLTFDIIGKNKSYGTDSMPTMDRPP</sequence>
<dbReference type="EMBL" id="LYXU01000042">
    <property type="protein sequence ID" value="OBS17149.1"/>
    <property type="molecule type" value="Genomic_DNA"/>
</dbReference>
<protein>
    <recommendedName>
        <fullName evidence="8">Cytochrome P450</fullName>
    </recommendedName>
</protein>
<comment type="cofactor">
    <cofactor evidence="1">
        <name>heme</name>
        <dbReference type="ChEBI" id="CHEBI:30413"/>
    </cofactor>
</comment>
<comment type="similarity">
    <text evidence="2">Belongs to the cytochrome P450 family.</text>
</comment>
<accession>A0A1B8A9K6</accession>
<comment type="caution">
    <text evidence="6">The sequence shown here is derived from an EMBL/GenBank/DDBJ whole genome shotgun (WGS) entry which is preliminary data.</text>
</comment>
<dbReference type="Proteomes" id="UP000091967">
    <property type="component" value="Unassembled WGS sequence"/>
</dbReference>
<dbReference type="GO" id="GO:0020037">
    <property type="term" value="F:heme binding"/>
    <property type="evidence" value="ECO:0007669"/>
    <property type="project" value="InterPro"/>
</dbReference>
<dbReference type="InterPro" id="IPR036396">
    <property type="entry name" value="Cyt_P450_sf"/>
</dbReference>
<evidence type="ECO:0000256" key="5">
    <source>
        <dbReference type="ARBA" id="ARBA00023004"/>
    </source>
</evidence>
<dbReference type="PANTHER" id="PTHR24305:SF210">
    <property type="entry name" value="CYTOCHROME P450 MONOOXYGENASE ASQL-RELATED"/>
    <property type="match status" value="1"/>
</dbReference>
<dbReference type="InterPro" id="IPR050121">
    <property type="entry name" value="Cytochrome_P450_monoxygenase"/>
</dbReference>
<dbReference type="STRING" id="36050.A0A1B8A9K6"/>
<organism evidence="6 7">
    <name type="scientific">Fusarium poae</name>
    <dbReference type="NCBI Taxonomy" id="36050"/>
    <lineage>
        <taxon>Eukaryota</taxon>
        <taxon>Fungi</taxon>
        <taxon>Dikarya</taxon>
        <taxon>Ascomycota</taxon>
        <taxon>Pezizomycotina</taxon>
        <taxon>Sordariomycetes</taxon>
        <taxon>Hypocreomycetidae</taxon>
        <taxon>Hypocreales</taxon>
        <taxon>Nectriaceae</taxon>
        <taxon>Fusarium</taxon>
    </lineage>
</organism>
<evidence type="ECO:0000256" key="2">
    <source>
        <dbReference type="ARBA" id="ARBA00010617"/>
    </source>
</evidence>
<dbReference type="GO" id="GO:0004497">
    <property type="term" value="F:monooxygenase activity"/>
    <property type="evidence" value="ECO:0007669"/>
    <property type="project" value="InterPro"/>
</dbReference>
<dbReference type="PANTHER" id="PTHR24305">
    <property type="entry name" value="CYTOCHROME P450"/>
    <property type="match status" value="1"/>
</dbReference>
<evidence type="ECO:0008006" key="8">
    <source>
        <dbReference type="Google" id="ProtNLM"/>
    </source>
</evidence>
<reference evidence="6 7" key="1">
    <citation type="submission" date="2016-06" db="EMBL/GenBank/DDBJ databases">
        <title>Living apart together: crosstalk between the core and supernumerary genomes in a fungal plant pathogen.</title>
        <authorList>
            <person name="Vanheule A."/>
            <person name="Audenaert K."/>
            <person name="Warris S."/>
            <person name="Van De Geest H."/>
            <person name="Schijlen E."/>
            <person name="Hofte M."/>
            <person name="De Saeger S."/>
            <person name="Haesaert G."/>
            <person name="Waalwijk C."/>
            <person name="Van Der Lee T."/>
        </authorList>
    </citation>
    <scope>NUCLEOTIDE SEQUENCE [LARGE SCALE GENOMIC DNA]</scope>
    <source>
        <strain evidence="6 7">2516</strain>
    </source>
</reference>
<dbReference type="Pfam" id="PF00067">
    <property type="entry name" value="p450"/>
    <property type="match status" value="1"/>
</dbReference>
<gene>
    <name evidence="6" type="ORF">FPOA_12326</name>
</gene>
<evidence type="ECO:0000313" key="7">
    <source>
        <dbReference type="Proteomes" id="UP000091967"/>
    </source>
</evidence>
<proteinExistence type="inferred from homology"/>
<keyword evidence="3" id="KW-0349">Heme</keyword>
<dbReference type="Gene3D" id="1.10.630.10">
    <property type="entry name" value="Cytochrome P450"/>
    <property type="match status" value="1"/>
</dbReference>
<dbReference type="AlphaFoldDB" id="A0A1B8A9K6"/>